<evidence type="ECO:0008006" key="3">
    <source>
        <dbReference type="Google" id="ProtNLM"/>
    </source>
</evidence>
<organism evidence="1 2">
    <name type="scientific">Arachnia propionica</name>
    <dbReference type="NCBI Taxonomy" id="1750"/>
    <lineage>
        <taxon>Bacteria</taxon>
        <taxon>Bacillati</taxon>
        <taxon>Actinomycetota</taxon>
        <taxon>Actinomycetes</taxon>
        <taxon>Propionibacteriales</taxon>
        <taxon>Propionibacteriaceae</taxon>
        <taxon>Arachnia</taxon>
    </lineage>
</organism>
<evidence type="ECO:0000313" key="1">
    <source>
        <dbReference type="EMBL" id="RRD47362.1"/>
    </source>
</evidence>
<dbReference type="InterPro" id="IPR036388">
    <property type="entry name" value="WH-like_DNA-bd_sf"/>
</dbReference>
<gene>
    <name evidence="1" type="ORF">EII35_15115</name>
</gene>
<dbReference type="Proteomes" id="UP000280935">
    <property type="component" value="Unassembled WGS sequence"/>
</dbReference>
<dbReference type="Gene3D" id="1.10.10.10">
    <property type="entry name" value="Winged helix-like DNA-binding domain superfamily/Winged helix DNA-binding domain"/>
    <property type="match status" value="1"/>
</dbReference>
<accession>A0A3P1WLF5</accession>
<sequence length="72" mass="8190">MLKKIDPAVKARALRLVKEHRGQYSSLTVVCQVVARQKRIGAETWRRWVQQAEIDEGSREGAPARSWSRSAS</sequence>
<dbReference type="RefSeq" id="WP_125229292.1">
    <property type="nucleotide sequence ID" value="NZ_RQYT01000072.1"/>
</dbReference>
<dbReference type="OrthoDB" id="4426778at2"/>
<name>A0A3P1WLF5_9ACTN</name>
<evidence type="ECO:0000313" key="2">
    <source>
        <dbReference type="Proteomes" id="UP000280935"/>
    </source>
</evidence>
<reference evidence="1 2" key="1">
    <citation type="submission" date="2018-11" db="EMBL/GenBank/DDBJ databases">
        <title>Genomes From Bacteria Associated with the Canine Oral Cavity: a Test Case for Automated Genome-Based Taxonomic Assignment.</title>
        <authorList>
            <person name="Coil D.A."/>
            <person name="Jospin G."/>
            <person name="Darling A.E."/>
            <person name="Wallis C."/>
            <person name="Davis I.J."/>
            <person name="Harris S."/>
            <person name="Eisen J.A."/>
            <person name="Holcombe L.J."/>
            <person name="O'Flynn C."/>
        </authorList>
    </citation>
    <scope>NUCLEOTIDE SEQUENCE [LARGE SCALE GENOMIC DNA]</scope>
    <source>
        <strain evidence="1 2">OH2822_COT-296</strain>
    </source>
</reference>
<protein>
    <recommendedName>
        <fullName evidence="3">Transposase</fullName>
    </recommendedName>
</protein>
<comment type="caution">
    <text evidence="1">The sequence shown here is derived from an EMBL/GenBank/DDBJ whole genome shotgun (WGS) entry which is preliminary data.</text>
</comment>
<dbReference type="AlphaFoldDB" id="A0A3P1WLF5"/>
<dbReference type="EMBL" id="RQYT01000072">
    <property type="protein sequence ID" value="RRD47362.1"/>
    <property type="molecule type" value="Genomic_DNA"/>
</dbReference>
<proteinExistence type="predicted"/>